<reference evidence="1 2" key="1">
    <citation type="journal article" date="2017" name="Int. J. Syst. Evol. Microbiol.">
        <title>Bacillus notoginsengisoli sp. nov., a novel bacterium isolated from the rhizosphere of Panax notoginseng.</title>
        <authorList>
            <person name="Zhang M.Y."/>
            <person name="Cheng J."/>
            <person name="Cai Y."/>
            <person name="Zhang T.Y."/>
            <person name="Wu Y.Y."/>
            <person name="Manikprabhu D."/>
            <person name="Li W.J."/>
            <person name="Zhang Y.X."/>
        </authorList>
    </citation>
    <scope>NUCLEOTIDE SEQUENCE [LARGE SCALE GENOMIC DNA]</scope>
    <source>
        <strain evidence="1 2">JCM 30743</strain>
    </source>
</reference>
<comment type="caution">
    <text evidence="1">The sequence shown here is derived from an EMBL/GenBank/DDBJ whole genome shotgun (WGS) entry which is preliminary data.</text>
</comment>
<protein>
    <submittedName>
        <fullName evidence="1">Uncharacterized protein</fullName>
    </submittedName>
</protein>
<organism evidence="1 2">
    <name type="scientific">Neobacillus notoginsengisoli</name>
    <dbReference type="NCBI Taxonomy" id="1578198"/>
    <lineage>
        <taxon>Bacteria</taxon>
        <taxon>Bacillati</taxon>
        <taxon>Bacillota</taxon>
        <taxon>Bacilli</taxon>
        <taxon>Bacillales</taxon>
        <taxon>Bacillaceae</taxon>
        <taxon>Neobacillus</taxon>
    </lineage>
</organism>
<keyword evidence="2" id="KW-1185">Reference proteome</keyword>
<accession>A0A417YQC2</accession>
<dbReference type="AlphaFoldDB" id="A0A417YQC2"/>
<evidence type="ECO:0000313" key="1">
    <source>
        <dbReference type="EMBL" id="RHW35941.1"/>
    </source>
</evidence>
<name>A0A417YQC2_9BACI</name>
<evidence type="ECO:0000313" key="2">
    <source>
        <dbReference type="Proteomes" id="UP000284416"/>
    </source>
</evidence>
<gene>
    <name evidence="1" type="ORF">D1B31_17770</name>
</gene>
<dbReference type="Proteomes" id="UP000284416">
    <property type="component" value="Unassembled WGS sequence"/>
</dbReference>
<proteinExistence type="predicted"/>
<sequence length="103" mass="12064">MGLPHCYEDREAVQPFLDRAKESLPFLAYLAIQGAYDDEDKMFKVVALTHLKNYFKKAAIPEELFRELISLLDTFQDPYEEFLDKRNYRSWAQTKTNLLGGII</sequence>
<dbReference type="EMBL" id="QWEG01000012">
    <property type="protein sequence ID" value="RHW35941.1"/>
    <property type="molecule type" value="Genomic_DNA"/>
</dbReference>